<dbReference type="PANTHER" id="PTHR35462:SF2">
    <property type="entry name" value="TRANSMEMBRANE PROTEIN"/>
    <property type="match status" value="1"/>
</dbReference>
<dbReference type="NCBIfam" id="NF008028">
    <property type="entry name" value="PRK10759.1"/>
    <property type="match status" value="1"/>
</dbReference>
<reference evidence="2 5" key="3">
    <citation type="journal article" date="2017" name="Nat. Microbiol.">
        <title>Natural product diversity associated with the nematode symbionts Photorhabdus and Xenorhabdus.</title>
        <authorList>
            <person name="Tobias N.J."/>
            <person name="Wolff H."/>
            <person name="Djahanschiri B."/>
            <person name="Grundmann F."/>
            <person name="Kronenwerth M."/>
            <person name="Shi Y.M."/>
            <person name="Simonyi S."/>
            <person name="Grun P."/>
            <person name="Shapiro-Ilan D."/>
            <person name="Pidot S.J."/>
            <person name="Stinear T.P."/>
            <person name="Ebersberger I."/>
            <person name="Bode H.B."/>
        </authorList>
    </citation>
    <scope>NUCLEOTIDE SEQUENCE [LARGE SCALE GENOMIC DNA]</scope>
    <source>
        <strain evidence="2 5">DSM 16336</strain>
    </source>
</reference>
<keyword evidence="2" id="KW-0449">Lipoprotein</keyword>
<evidence type="ECO:0000256" key="1">
    <source>
        <dbReference type="SAM" id="SignalP"/>
    </source>
</evidence>
<dbReference type="InterPro" id="IPR018736">
    <property type="entry name" value="DUF2279_periplasmic_lipo"/>
</dbReference>
<organism evidence="3 4">
    <name type="scientific">Xenorhabdus innexi</name>
    <dbReference type="NCBI Taxonomy" id="290109"/>
    <lineage>
        <taxon>Bacteria</taxon>
        <taxon>Pseudomonadati</taxon>
        <taxon>Pseudomonadota</taxon>
        <taxon>Gammaproteobacteria</taxon>
        <taxon>Enterobacterales</taxon>
        <taxon>Morganellaceae</taxon>
        <taxon>Xenorhabdus</taxon>
    </lineage>
</organism>
<gene>
    <name evidence="2" type="ORF">Xinn_00749</name>
    <name evidence="3" type="ORF">XIS1_660044</name>
</gene>
<dbReference type="EMBL" id="FTLG01000210">
    <property type="protein sequence ID" value="SIP74519.1"/>
    <property type="molecule type" value="Genomic_DNA"/>
</dbReference>
<reference evidence="4" key="1">
    <citation type="submission" date="2016-12" db="EMBL/GenBank/DDBJ databases">
        <authorList>
            <person name="Gaudriault S."/>
        </authorList>
    </citation>
    <scope>NUCLEOTIDE SEQUENCE [LARGE SCALE GENOMIC DNA]</scope>
    <source>
        <strain evidence="4">HGB1681 (deposited as PTA-6826 in the American Type Culture Collection)</strain>
    </source>
</reference>
<dbReference type="Proteomes" id="UP000196435">
    <property type="component" value="Unassembled WGS sequence"/>
</dbReference>
<keyword evidence="1" id="KW-0732">Signal</keyword>
<keyword evidence="5" id="KW-1185">Reference proteome</keyword>
<evidence type="ECO:0000313" key="5">
    <source>
        <dbReference type="Proteomes" id="UP000224871"/>
    </source>
</evidence>
<evidence type="ECO:0000313" key="4">
    <source>
        <dbReference type="Proteomes" id="UP000196435"/>
    </source>
</evidence>
<dbReference type="Proteomes" id="UP000224871">
    <property type="component" value="Unassembled WGS sequence"/>
</dbReference>
<feature type="signal peptide" evidence="1">
    <location>
        <begin position="1"/>
        <end position="26"/>
    </location>
</feature>
<dbReference type="RefSeq" id="WP_086953884.1">
    <property type="nucleotide sequence ID" value="NZ_CAWNQC010000259.1"/>
</dbReference>
<name>A0A1N6N0F3_9GAMM</name>
<dbReference type="PROSITE" id="PS51257">
    <property type="entry name" value="PROKAR_LIPOPROTEIN"/>
    <property type="match status" value="1"/>
</dbReference>
<proteinExistence type="predicted"/>
<dbReference type="EMBL" id="NIBU01000006">
    <property type="protein sequence ID" value="PHM37652.1"/>
    <property type="molecule type" value="Genomic_DNA"/>
</dbReference>
<evidence type="ECO:0000313" key="3">
    <source>
        <dbReference type="EMBL" id="SIP74519.1"/>
    </source>
</evidence>
<dbReference type="OrthoDB" id="5625403at2"/>
<dbReference type="AlphaFoldDB" id="A0A1N6N0F3"/>
<reference evidence="3" key="2">
    <citation type="submission" date="2016-12" db="EMBL/GenBank/DDBJ databases">
        <authorList>
            <person name="Song W.-J."/>
            <person name="Kurnit D.M."/>
        </authorList>
    </citation>
    <scope>NUCLEOTIDE SEQUENCE [LARGE SCALE GENOMIC DNA]</scope>
    <source>
        <strain evidence="3">HGB1681</strain>
    </source>
</reference>
<evidence type="ECO:0000313" key="2">
    <source>
        <dbReference type="EMBL" id="PHM37652.1"/>
    </source>
</evidence>
<accession>A0A1N6N0F3</accession>
<sequence length="118" mass="12992">MNKARKNKLINILISILLLSTTTACSNIRQANDTWTGKDKAQHFLFSAAIAAAGNAYGDQQDWKHRESAQFGVFLSIGLGAAKELYDSRPAGTGWSWQDLVYDVAGAITGYSLYQYLK</sequence>
<dbReference type="PANTHER" id="PTHR35462">
    <property type="match status" value="1"/>
</dbReference>
<feature type="chain" id="PRO_5012410437" evidence="1">
    <location>
        <begin position="27"/>
        <end position="118"/>
    </location>
</feature>
<protein>
    <submittedName>
        <fullName evidence="2">Outer membrane lipoprotein</fullName>
    </submittedName>
</protein>
<dbReference type="Pfam" id="PF10043">
    <property type="entry name" value="DUF2279"/>
    <property type="match status" value="1"/>
</dbReference>